<dbReference type="Pfam" id="PF04500">
    <property type="entry name" value="FLYWCH"/>
    <property type="match status" value="1"/>
</dbReference>
<dbReference type="EMBL" id="CARXXK010000001">
    <property type="protein sequence ID" value="CAI6344503.1"/>
    <property type="molecule type" value="Genomic_DNA"/>
</dbReference>
<keyword evidence="1" id="KW-0479">Metal-binding</keyword>
<dbReference type="Gene3D" id="2.20.25.240">
    <property type="match status" value="1"/>
</dbReference>
<keyword evidence="3" id="KW-0862">Zinc</keyword>
<feature type="domain" description="MULE transposase" evidence="5">
    <location>
        <begin position="188"/>
        <end position="281"/>
    </location>
</feature>
<evidence type="ECO:0008006" key="8">
    <source>
        <dbReference type="Google" id="ProtNLM"/>
    </source>
</evidence>
<evidence type="ECO:0000256" key="3">
    <source>
        <dbReference type="ARBA" id="ARBA00022833"/>
    </source>
</evidence>
<keyword evidence="7" id="KW-1185">Reference proteome</keyword>
<reference evidence="6 7" key="1">
    <citation type="submission" date="2023-01" db="EMBL/GenBank/DDBJ databases">
        <authorList>
            <person name="Whitehead M."/>
        </authorList>
    </citation>
    <scope>NUCLEOTIDE SEQUENCE [LARGE SCALE GENOMIC DNA]</scope>
</reference>
<feature type="domain" description="FLYWCH-type" evidence="4">
    <location>
        <begin position="4"/>
        <end position="62"/>
    </location>
</feature>
<evidence type="ECO:0000256" key="1">
    <source>
        <dbReference type="ARBA" id="ARBA00022723"/>
    </source>
</evidence>
<protein>
    <recommendedName>
        <fullName evidence="8">MULE transposase domain-containing protein</fullName>
    </recommendedName>
</protein>
<organism evidence="6 7">
    <name type="scientific">Macrosiphum euphorbiae</name>
    <name type="common">potato aphid</name>
    <dbReference type="NCBI Taxonomy" id="13131"/>
    <lineage>
        <taxon>Eukaryota</taxon>
        <taxon>Metazoa</taxon>
        <taxon>Ecdysozoa</taxon>
        <taxon>Arthropoda</taxon>
        <taxon>Hexapoda</taxon>
        <taxon>Insecta</taxon>
        <taxon>Pterygota</taxon>
        <taxon>Neoptera</taxon>
        <taxon>Paraneoptera</taxon>
        <taxon>Hemiptera</taxon>
        <taxon>Sternorrhyncha</taxon>
        <taxon>Aphidomorpha</taxon>
        <taxon>Aphidoidea</taxon>
        <taxon>Aphididae</taxon>
        <taxon>Macrosiphini</taxon>
        <taxon>Macrosiphum</taxon>
    </lineage>
</organism>
<evidence type="ECO:0000259" key="4">
    <source>
        <dbReference type="Pfam" id="PF04500"/>
    </source>
</evidence>
<dbReference type="AlphaFoldDB" id="A0AAV0VP80"/>
<dbReference type="Pfam" id="PF10551">
    <property type="entry name" value="MULE"/>
    <property type="match status" value="1"/>
</dbReference>
<name>A0AAV0VP80_9HEMI</name>
<dbReference type="PANTHER" id="PTHR47160:SF10">
    <property type="entry name" value="MULE TRANSPOSASE DOMAIN-CONTAINING PROTEIN"/>
    <property type="match status" value="1"/>
</dbReference>
<dbReference type="Proteomes" id="UP001160148">
    <property type="component" value="Unassembled WGS sequence"/>
</dbReference>
<sequence>MENITSQRNREKFYENGFLYIFDKLSADEKTEFWRCEQKRHCKARVHIVNHEVVKSINMHNHEPSAAKVAADKIVTKIKKRAVETQESTCQVINECTQNTDIACQGALPNQQALKKLIRRKRNEINQAPSNPTTLADLEIPECYKMYESEPGTFENFLLADSGSGAERILIFGRQRNLEIARTCDDFFMDGTFKIAPNLFKQIYVILAKKFGGVHPIFYALLPNKCRETYDKLFGMIKALLPPNFDPKSITCDYEMAAFKSVSEIFPTAEIRGCFFHLAKNMKKKLGELGLINRYNNEPNFSLYAKMVIALAFIPIENIDNALLSLSDNLPNDVQPILDWFEDNYVGRMNRRGNGRRQPLFPHEMWNVYNRTLNQQDRTNNHAEAAHRRLQTELGMDHPTIWKLIDGLRKVQANRDFYYEHLVAGHNPPVKLKKYRDADQRILTVVRDYNNRSTVEYLRGIAYNYQMNL</sequence>
<keyword evidence="2" id="KW-0863">Zinc-finger</keyword>
<accession>A0AAV0VP80</accession>
<dbReference type="InterPro" id="IPR018289">
    <property type="entry name" value="MULE_transposase_dom"/>
</dbReference>
<evidence type="ECO:0000256" key="2">
    <source>
        <dbReference type="ARBA" id="ARBA00022771"/>
    </source>
</evidence>
<evidence type="ECO:0000313" key="6">
    <source>
        <dbReference type="EMBL" id="CAI6344503.1"/>
    </source>
</evidence>
<gene>
    <name evidence="6" type="ORF">MEUPH1_LOCUS1630</name>
</gene>
<dbReference type="InterPro" id="IPR007588">
    <property type="entry name" value="Znf_FLYWCH"/>
</dbReference>
<comment type="caution">
    <text evidence="6">The sequence shown here is derived from an EMBL/GenBank/DDBJ whole genome shotgun (WGS) entry which is preliminary data.</text>
</comment>
<proteinExistence type="predicted"/>
<evidence type="ECO:0000313" key="7">
    <source>
        <dbReference type="Proteomes" id="UP001160148"/>
    </source>
</evidence>
<evidence type="ECO:0000259" key="5">
    <source>
        <dbReference type="Pfam" id="PF10551"/>
    </source>
</evidence>
<dbReference type="PANTHER" id="PTHR47160">
    <property type="entry name" value="PUTATIVE-RELATED"/>
    <property type="match status" value="1"/>
</dbReference>
<dbReference type="GO" id="GO:0008270">
    <property type="term" value="F:zinc ion binding"/>
    <property type="evidence" value="ECO:0007669"/>
    <property type="project" value="UniProtKB-KW"/>
</dbReference>